<dbReference type="EMBL" id="SVER01000090">
    <property type="protein sequence ID" value="MBE5921110.1"/>
    <property type="molecule type" value="Genomic_DNA"/>
</dbReference>
<feature type="chain" id="PRO_5038385934" evidence="2">
    <location>
        <begin position="21"/>
        <end position="229"/>
    </location>
</feature>
<dbReference type="GO" id="GO:0009055">
    <property type="term" value="F:electron transfer activity"/>
    <property type="evidence" value="ECO:0007669"/>
    <property type="project" value="InterPro"/>
</dbReference>
<evidence type="ECO:0000256" key="2">
    <source>
        <dbReference type="SAM" id="SignalP"/>
    </source>
</evidence>
<evidence type="ECO:0000313" key="5">
    <source>
        <dbReference type="Proteomes" id="UP000766246"/>
    </source>
</evidence>
<dbReference type="InterPro" id="IPR008254">
    <property type="entry name" value="Flavodoxin/NO_synth"/>
</dbReference>
<reference evidence="4" key="1">
    <citation type="submission" date="2019-04" db="EMBL/GenBank/DDBJ databases">
        <title>Evolution of Biomass-Degrading Anaerobic Consortia Revealed by Metagenomics.</title>
        <authorList>
            <person name="Peng X."/>
        </authorList>
    </citation>
    <scope>NUCLEOTIDE SEQUENCE</scope>
    <source>
        <strain evidence="4">SIG311</strain>
    </source>
</reference>
<protein>
    <submittedName>
        <fullName evidence="4">Flavodoxin</fullName>
    </submittedName>
</protein>
<dbReference type="PANTHER" id="PTHR39201:SF1">
    <property type="entry name" value="FLAVODOXIN-LIKE DOMAIN-CONTAINING PROTEIN"/>
    <property type="match status" value="1"/>
</dbReference>
<dbReference type="Pfam" id="PF12682">
    <property type="entry name" value="Flavodoxin_4"/>
    <property type="match status" value="1"/>
</dbReference>
<dbReference type="GO" id="GO:0010181">
    <property type="term" value="F:FMN binding"/>
    <property type="evidence" value="ECO:0007669"/>
    <property type="project" value="InterPro"/>
</dbReference>
<evidence type="ECO:0000259" key="3">
    <source>
        <dbReference type="PROSITE" id="PS50902"/>
    </source>
</evidence>
<organism evidence="4 5">
    <name type="scientific">Pseudobutyrivibrio ruminis</name>
    <dbReference type="NCBI Taxonomy" id="46206"/>
    <lineage>
        <taxon>Bacteria</taxon>
        <taxon>Bacillati</taxon>
        <taxon>Bacillota</taxon>
        <taxon>Clostridia</taxon>
        <taxon>Lachnospirales</taxon>
        <taxon>Lachnospiraceae</taxon>
        <taxon>Pseudobutyrivibrio</taxon>
    </lineage>
</organism>
<dbReference type="PROSITE" id="PS51257">
    <property type="entry name" value="PROKAR_LIPOPROTEIN"/>
    <property type="match status" value="1"/>
</dbReference>
<name>A0A927UAP0_9FIRM</name>
<accession>A0A927UAP0</accession>
<evidence type="ECO:0000256" key="1">
    <source>
        <dbReference type="SAM" id="MobiDB-lite"/>
    </source>
</evidence>
<dbReference type="PROSITE" id="PS00201">
    <property type="entry name" value="FLAVODOXIN"/>
    <property type="match status" value="1"/>
</dbReference>
<feature type="compositionally biased region" description="Low complexity" evidence="1">
    <location>
        <begin position="25"/>
        <end position="41"/>
    </location>
</feature>
<dbReference type="Gene3D" id="3.40.50.360">
    <property type="match status" value="1"/>
</dbReference>
<dbReference type="InterPro" id="IPR029039">
    <property type="entry name" value="Flavoprotein-like_sf"/>
</dbReference>
<comment type="caution">
    <text evidence="4">The sequence shown here is derived from an EMBL/GenBank/DDBJ whole genome shotgun (WGS) entry which is preliminary data.</text>
</comment>
<feature type="compositionally biased region" description="Acidic residues" evidence="1">
    <location>
        <begin position="42"/>
        <end position="66"/>
    </location>
</feature>
<dbReference type="PANTHER" id="PTHR39201">
    <property type="entry name" value="EXPORTED PROTEIN-RELATED"/>
    <property type="match status" value="1"/>
</dbReference>
<gene>
    <name evidence="4" type="ORF">E7272_14945</name>
</gene>
<evidence type="ECO:0000313" key="4">
    <source>
        <dbReference type="EMBL" id="MBE5921110.1"/>
    </source>
</evidence>
<dbReference type="GO" id="GO:0016651">
    <property type="term" value="F:oxidoreductase activity, acting on NAD(P)H"/>
    <property type="evidence" value="ECO:0007669"/>
    <property type="project" value="UniProtKB-ARBA"/>
</dbReference>
<dbReference type="InterPro" id="IPR001226">
    <property type="entry name" value="Flavodoxin_CS"/>
</dbReference>
<feature type="signal peptide" evidence="2">
    <location>
        <begin position="1"/>
        <end position="20"/>
    </location>
</feature>
<dbReference type="SUPFAM" id="SSF52218">
    <property type="entry name" value="Flavoproteins"/>
    <property type="match status" value="1"/>
</dbReference>
<feature type="domain" description="Flavodoxin-like" evidence="3">
    <location>
        <begin position="72"/>
        <end position="229"/>
    </location>
</feature>
<dbReference type="PROSITE" id="PS50902">
    <property type="entry name" value="FLAVODOXIN_LIKE"/>
    <property type="match status" value="1"/>
</dbReference>
<keyword evidence="2" id="KW-0732">Signal</keyword>
<feature type="region of interest" description="Disordered" evidence="1">
    <location>
        <begin position="25"/>
        <end position="66"/>
    </location>
</feature>
<dbReference type="Proteomes" id="UP000766246">
    <property type="component" value="Unassembled WGS sequence"/>
</dbReference>
<proteinExistence type="predicted"/>
<sequence>MKKKIIVLGLLSSMIVGTIAGCGSSNTNTVTSSTENSNNMETTEDATVEESSDASEEITVEDDSDTASDSKVLVVYYSASGNTAQVADYIAEETSADTFELVPEEIYTDADLNWTDRDSRVSREHDDESLRNVSLVNATPDNWDDYDVVFVGYPIWWGIAAWPVNQFITSNDFSGKTVIPFCTSSSSGLGQSGELLEDMAQTGEWMEGQRFSSGASKEDVTNWVEGLSF</sequence>
<dbReference type="AlphaFoldDB" id="A0A927UAP0"/>